<dbReference type="Proteomes" id="UP000651852">
    <property type="component" value="Unassembled WGS sequence"/>
</dbReference>
<dbReference type="EMBL" id="JACONW010000279">
    <property type="protein sequence ID" value="MBC3953369.1"/>
    <property type="molecule type" value="Genomic_DNA"/>
</dbReference>
<keyword evidence="2" id="KW-1185">Reference proteome</keyword>
<dbReference type="PANTHER" id="PTHR17985:SF8">
    <property type="entry name" value="TRANSPORT AND GOLGI ORGANIZATION PROTEIN 2 HOMOLOG"/>
    <property type="match status" value="1"/>
</dbReference>
<name>A0ABR7B897_9PSED</name>
<sequence length="248" mass="27031">MCLIAFAWRPSNARPLIVAANRDEFYARSTQPLARWADAPQVYAGRDLEAGGTWLGITADGRFAALTNIRNPSLPLGHRSRGELVAQFLTSDIPVEDYLAEVANRSDEYGGFNLLVGDRQQLYYLNGSNPEPRRLDEGVYGLSNAALDTPWPKVEKAKTALSTQLNDPNPLALMALLSDPTTAPTTELPDTGVSLETEKLLSSLFIASPNYGTRASTVLIVNADGSRHFVEHSFGPYGGRLGEVELRL</sequence>
<reference evidence="1 2" key="1">
    <citation type="submission" date="2020-08" db="EMBL/GenBank/DDBJ databases">
        <title>Putative novel bacterial strains isolated from necrotic wheat leaf tissues caused by Xanthomonas translucens.</title>
        <authorList>
            <person name="Tambong J.T."/>
        </authorList>
    </citation>
    <scope>NUCLEOTIDE SEQUENCE [LARGE SCALE GENOMIC DNA]</scope>
    <source>
        <strain evidence="1 2">DOAB 1069</strain>
    </source>
</reference>
<organism evidence="1 2">
    <name type="scientific">Pseudomonas folii</name>
    <dbReference type="NCBI Taxonomy" id="2762593"/>
    <lineage>
        <taxon>Bacteria</taxon>
        <taxon>Pseudomonadati</taxon>
        <taxon>Pseudomonadota</taxon>
        <taxon>Gammaproteobacteria</taxon>
        <taxon>Pseudomonadales</taxon>
        <taxon>Pseudomonadaceae</taxon>
        <taxon>Pseudomonas</taxon>
    </lineage>
</organism>
<evidence type="ECO:0000313" key="1">
    <source>
        <dbReference type="EMBL" id="MBC3953369.1"/>
    </source>
</evidence>
<evidence type="ECO:0000313" key="2">
    <source>
        <dbReference type="Proteomes" id="UP000651852"/>
    </source>
</evidence>
<proteinExistence type="predicted"/>
<gene>
    <name evidence="1" type="ORF">H8S59_26660</name>
</gene>
<comment type="caution">
    <text evidence="1">The sequence shown here is derived from an EMBL/GenBank/DDBJ whole genome shotgun (WGS) entry which is preliminary data.</text>
</comment>
<dbReference type="RefSeq" id="WP_187523347.1">
    <property type="nucleotide sequence ID" value="NZ_JACONW010000279.1"/>
</dbReference>
<dbReference type="InterPro" id="IPR008551">
    <property type="entry name" value="TANGO2"/>
</dbReference>
<protein>
    <submittedName>
        <fullName evidence="1">NRDE family protein</fullName>
    </submittedName>
</protein>
<dbReference type="Pfam" id="PF05742">
    <property type="entry name" value="TANGO2"/>
    <property type="match status" value="1"/>
</dbReference>
<dbReference type="PANTHER" id="PTHR17985">
    <property type="entry name" value="SER/THR-RICH PROTEIN T10 IN DGCR REGION"/>
    <property type="match status" value="1"/>
</dbReference>
<accession>A0ABR7B897</accession>